<proteinExistence type="predicted"/>
<keyword evidence="2" id="KW-1185">Reference proteome</keyword>
<accession>E9DJS1</accession>
<dbReference type="Proteomes" id="UP000002497">
    <property type="component" value="Unassembled WGS sequence"/>
</dbReference>
<gene>
    <name evidence="1" type="ORF">CPSG_10070</name>
</gene>
<reference evidence="2" key="2">
    <citation type="submission" date="2010-03" db="EMBL/GenBank/DDBJ databases">
        <title>The genome sequence of Coccidioides posadasii strain Silveira.</title>
        <authorList>
            <consortium name="The Broad Institute Genome Sequencing Center for Infectious Disease"/>
            <person name="Neafsey D."/>
            <person name="Orbach M."/>
            <person name="Henn M.R."/>
            <person name="Cole G.T."/>
            <person name="Galgiani J."/>
            <person name="Gardner M.J."/>
            <person name="Kirkland T.N."/>
            <person name="Taylor J.W."/>
            <person name="Young S.K."/>
            <person name="Zeng Q."/>
            <person name="Koehrsen M."/>
            <person name="Alvarado L."/>
            <person name="Berlin A."/>
            <person name="Borenstein D."/>
            <person name="Chapman S.B."/>
            <person name="Chen Z."/>
            <person name="Engels R."/>
            <person name="Freedman E."/>
            <person name="Gellesch M."/>
            <person name="Goldberg J."/>
            <person name="Griggs A."/>
            <person name="Gujja S."/>
            <person name="Heilman E."/>
            <person name="Heiman D."/>
            <person name="Howarth C."/>
            <person name="Jen D."/>
            <person name="Larson L."/>
            <person name="Mehta T."/>
            <person name="Neiman D."/>
            <person name="Park D."/>
            <person name="Pearson M."/>
            <person name="Richards J."/>
            <person name="Roberts A."/>
            <person name="Saif S."/>
            <person name="Shea T."/>
            <person name="Shenoy N."/>
            <person name="Sisk P."/>
            <person name="Stolte C."/>
            <person name="Sykes S."/>
            <person name="Walk T."/>
            <person name="White J."/>
            <person name="Yandava C."/>
            <person name="Haas B."/>
            <person name="Nusbaum C."/>
            <person name="Birren B."/>
        </authorList>
    </citation>
    <scope>NUCLEOTIDE SEQUENCE [LARGE SCALE GENOMIC DNA]</scope>
    <source>
        <strain evidence="2">RMSCC 757 / Silveira</strain>
    </source>
</reference>
<dbReference type="AlphaFoldDB" id="E9DJS1"/>
<evidence type="ECO:0000313" key="1">
    <source>
        <dbReference type="EMBL" id="EFW13323.1"/>
    </source>
</evidence>
<organism evidence="2">
    <name type="scientific">Coccidioides posadasii (strain RMSCC 757 / Silveira)</name>
    <name type="common">Valley fever fungus</name>
    <dbReference type="NCBI Taxonomy" id="443226"/>
    <lineage>
        <taxon>Eukaryota</taxon>
        <taxon>Fungi</taxon>
        <taxon>Dikarya</taxon>
        <taxon>Ascomycota</taxon>
        <taxon>Pezizomycotina</taxon>
        <taxon>Eurotiomycetes</taxon>
        <taxon>Eurotiomycetidae</taxon>
        <taxon>Onygenales</taxon>
        <taxon>Onygenaceae</taxon>
        <taxon>Coccidioides</taxon>
    </lineage>
</organism>
<reference evidence="2" key="1">
    <citation type="journal article" date="2010" name="Genome Res.">
        <title>Population genomic sequencing of Coccidioides fungi reveals recent hybridization and transposon control.</title>
        <authorList>
            <person name="Neafsey D.E."/>
            <person name="Barker B.M."/>
            <person name="Sharpton T.J."/>
            <person name="Stajich J.E."/>
            <person name="Park D.J."/>
            <person name="Whiston E."/>
            <person name="Hung C.-Y."/>
            <person name="McMahan C."/>
            <person name="White J."/>
            <person name="Sykes S."/>
            <person name="Heiman D."/>
            <person name="Young S."/>
            <person name="Zeng Q."/>
            <person name="Abouelleil A."/>
            <person name="Aftuck L."/>
            <person name="Bessette D."/>
            <person name="Brown A."/>
            <person name="FitzGerald M."/>
            <person name="Lui A."/>
            <person name="Macdonald J.P."/>
            <person name="Priest M."/>
            <person name="Orbach M.J."/>
            <person name="Galgiani J.N."/>
            <person name="Kirkland T.N."/>
            <person name="Cole G.T."/>
            <person name="Birren B.W."/>
            <person name="Henn M.R."/>
            <person name="Taylor J.W."/>
            <person name="Rounsley S.D."/>
        </authorList>
    </citation>
    <scope>NUCLEOTIDE SEQUENCE [LARGE SCALE GENOMIC DNA]</scope>
    <source>
        <strain evidence="2">RMSCC 757 / Silveira</strain>
    </source>
</reference>
<sequence>MASVCAFTNWPVREYMGALERQQPFLSVNPSFQKETHTFYNISDLPGPTGMAHPGIPAGIPRRELRYLAYLQKLLCASVKPCISTEHGVTNGWTRLRAPIMRHFRATGDYQSPTSSHKNFTIIGHIVPPIGVGGEGECRAAGLNVAVQPGRGREERASPIPSSVRGAAPWLGVVAARRFWDL</sequence>
<dbReference type="VEuPathDB" id="FungiDB:CPSG_10070"/>
<dbReference type="EMBL" id="GL636523">
    <property type="protein sequence ID" value="EFW13323.1"/>
    <property type="molecule type" value="Genomic_DNA"/>
</dbReference>
<protein>
    <submittedName>
        <fullName evidence="1">Predicted protein</fullName>
    </submittedName>
</protein>
<dbReference type="HOGENOM" id="CLU_1481853_0_0_1"/>
<name>E9DJS1_COCPS</name>
<evidence type="ECO:0000313" key="2">
    <source>
        <dbReference type="Proteomes" id="UP000002497"/>
    </source>
</evidence>